<keyword evidence="3" id="KW-1185">Reference proteome</keyword>
<evidence type="ECO:0000256" key="1">
    <source>
        <dbReference type="SAM" id="MobiDB-lite"/>
    </source>
</evidence>
<name>A0A2P1NQ43_9BURK</name>
<dbReference type="KEGG" id="melm:C7H73_14595"/>
<dbReference type="OrthoDB" id="8794637at2"/>
<gene>
    <name evidence="2" type="ORF">C7H73_14595</name>
</gene>
<organism evidence="2 3">
    <name type="scientific">Pulveribacter suum</name>
    <dbReference type="NCBI Taxonomy" id="2116657"/>
    <lineage>
        <taxon>Bacteria</taxon>
        <taxon>Pseudomonadati</taxon>
        <taxon>Pseudomonadota</taxon>
        <taxon>Betaproteobacteria</taxon>
        <taxon>Burkholderiales</taxon>
        <taxon>Comamonadaceae</taxon>
        <taxon>Pulveribacter</taxon>
    </lineage>
</organism>
<evidence type="ECO:0000313" key="3">
    <source>
        <dbReference type="Proteomes" id="UP000241829"/>
    </source>
</evidence>
<dbReference type="AlphaFoldDB" id="A0A2P1NQ43"/>
<dbReference type="Proteomes" id="UP000241829">
    <property type="component" value="Chromosome"/>
</dbReference>
<protein>
    <submittedName>
        <fullName evidence="2">Uncharacterized protein</fullName>
    </submittedName>
</protein>
<sequence>MQLPPVDRSTQPWRPATAGDLYSTGAGGAVPVRPVQAPNAVESTDRLGEGSVIREPGRPSDPDEAHRDWTLAETKKEAPEQPEEPPREPPLYQQMLEFIQSMWRASGSAVEMAQDINKTTLAERMAQQVKNDAPLTYADPKVKRTGG</sequence>
<dbReference type="RefSeq" id="WP_106847701.1">
    <property type="nucleotide sequence ID" value="NZ_CP027792.1"/>
</dbReference>
<reference evidence="3" key="1">
    <citation type="submission" date="2018-03" db="EMBL/GenBank/DDBJ databases">
        <title>Genome sequencing of Melaminivora sp. strain SC2-7.</title>
        <authorList>
            <person name="Kim S.-J."/>
            <person name="Heo J."/>
            <person name="Ahn J.-H."/>
            <person name="Kwon S.-W."/>
        </authorList>
    </citation>
    <scope>NUCLEOTIDE SEQUENCE [LARGE SCALE GENOMIC DNA]</scope>
    <source>
        <strain evidence="3">SC2-7</strain>
    </source>
</reference>
<evidence type="ECO:0000313" key="2">
    <source>
        <dbReference type="EMBL" id="AVP59150.1"/>
    </source>
</evidence>
<accession>A0A2P1NQ43</accession>
<proteinExistence type="predicted"/>
<feature type="region of interest" description="Disordered" evidence="1">
    <location>
        <begin position="1"/>
        <end position="91"/>
    </location>
</feature>
<feature type="compositionally biased region" description="Basic and acidic residues" evidence="1">
    <location>
        <begin position="55"/>
        <end position="87"/>
    </location>
</feature>
<dbReference type="EMBL" id="CP027792">
    <property type="protein sequence ID" value="AVP59150.1"/>
    <property type="molecule type" value="Genomic_DNA"/>
</dbReference>